<dbReference type="EMBL" id="MN081869">
    <property type="protein sequence ID" value="QEA08247.1"/>
    <property type="molecule type" value="Genomic_DNA"/>
</dbReference>
<name>A0A5B8RMG0_9VIRU</name>
<protein>
    <submittedName>
        <fullName evidence="1">Uncharacterized protein</fullName>
    </submittedName>
</protein>
<proteinExistence type="predicted"/>
<evidence type="ECO:0000313" key="1">
    <source>
        <dbReference type="EMBL" id="QEA08247.1"/>
    </source>
</evidence>
<sequence>MKINTTDVRTAIYHSLQQWQSISLEWFCSMSDVL</sequence>
<organism evidence="1">
    <name type="scientific">Iridovirus Liz-CrIV</name>
    <dbReference type="NCBI Taxonomy" id="2594309"/>
    <lineage>
        <taxon>Viruses</taxon>
        <taxon>Varidnaviria</taxon>
        <taxon>Bamfordvirae</taxon>
        <taxon>Nucleocytoviricota</taxon>
        <taxon>Megaviricetes</taxon>
        <taxon>Pimascovirales</taxon>
        <taxon>Pimascovirales incertae sedis</taxon>
        <taxon>Iridoviridae</taxon>
    </lineage>
</organism>
<reference evidence="1" key="1">
    <citation type="journal article" date="2019" name="Viruses">
        <title>Detection and Characterization of Invertebrate Iridoviruses Found in Reptiles and Prey Insects in Europe over the Past Two Decades.</title>
        <authorList>
            <person name="Papp T."/>
            <person name="Marschang R.E."/>
        </authorList>
    </citation>
    <scope>NUCLEOTIDE SEQUENCE</scope>
    <source>
        <strain evidence="1">Liz-CrIV</strain>
    </source>
</reference>
<accession>A0A5B8RMG0</accession>